<sequence length="99" mass="11183">MRNSIMFLLVINLLLAEMSQCGPLVEERNFGFEYQICNFSVPCLDPRTFCGSNSEIVTRWFVGSRCYPKKLYLGLCNHSVVCMSGICNVIAFGIGYCSY</sequence>
<keyword evidence="1" id="KW-0732">Signal</keyword>
<reference evidence="2" key="1">
    <citation type="submission" date="2021-11" db="EMBL/GenBank/DDBJ databases">
        <authorList>
            <person name="Schell T."/>
        </authorList>
    </citation>
    <scope>NUCLEOTIDE SEQUENCE</scope>
    <source>
        <strain evidence="2">M5</strain>
    </source>
</reference>
<keyword evidence="3" id="KW-1185">Reference proteome</keyword>
<name>A0A8J2WQ73_9CRUS</name>
<feature type="signal peptide" evidence="1">
    <location>
        <begin position="1"/>
        <end position="21"/>
    </location>
</feature>
<evidence type="ECO:0000256" key="1">
    <source>
        <dbReference type="SAM" id="SignalP"/>
    </source>
</evidence>
<organism evidence="2 3">
    <name type="scientific">Daphnia galeata</name>
    <dbReference type="NCBI Taxonomy" id="27404"/>
    <lineage>
        <taxon>Eukaryota</taxon>
        <taxon>Metazoa</taxon>
        <taxon>Ecdysozoa</taxon>
        <taxon>Arthropoda</taxon>
        <taxon>Crustacea</taxon>
        <taxon>Branchiopoda</taxon>
        <taxon>Diplostraca</taxon>
        <taxon>Cladocera</taxon>
        <taxon>Anomopoda</taxon>
        <taxon>Daphniidae</taxon>
        <taxon>Daphnia</taxon>
    </lineage>
</organism>
<evidence type="ECO:0000313" key="2">
    <source>
        <dbReference type="EMBL" id="CAH0107345.1"/>
    </source>
</evidence>
<gene>
    <name evidence="2" type="ORF">DGAL_LOCUS10637</name>
</gene>
<comment type="caution">
    <text evidence="2">The sequence shown here is derived from an EMBL/GenBank/DDBJ whole genome shotgun (WGS) entry which is preliminary data.</text>
</comment>
<dbReference type="OrthoDB" id="6332870at2759"/>
<evidence type="ECO:0000313" key="3">
    <source>
        <dbReference type="Proteomes" id="UP000789390"/>
    </source>
</evidence>
<accession>A0A8J2WQ73</accession>
<dbReference type="Proteomes" id="UP000789390">
    <property type="component" value="Unassembled WGS sequence"/>
</dbReference>
<proteinExistence type="predicted"/>
<feature type="chain" id="PRO_5035234570" evidence="1">
    <location>
        <begin position="22"/>
        <end position="99"/>
    </location>
</feature>
<dbReference type="AlphaFoldDB" id="A0A8J2WQ73"/>
<dbReference type="EMBL" id="CAKKLH010000268">
    <property type="protein sequence ID" value="CAH0107345.1"/>
    <property type="molecule type" value="Genomic_DNA"/>
</dbReference>
<protein>
    <submittedName>
        <fullName evidence="2">Uncharacterized protein</fullName>
    </submittedName>
</protein>